<dbReference type="GO" id="GO:0015379">
    <property type="term" value="F:potassium:chloride symporter activity"/>
    <property type="evidence" value="ECO:0007669"/>
    <property type="project" value="InterPro"/>
</dbReference>
<keyword evidence="3" id="KW-1003">Cell membrane</keyword>
<feature type="transmembrane region" description="Helical" evidence="10">
    <location>
        <begin position="309"/>
        <end position="328"/>
    </location>
</feature>
<keyword evidence="12" id="KW-1185">Reference proteome</keyword>
<dbReference type="RefSeq" id="WP_034422756.1">
    <property type="nucleotide sequence ID" value="NZ_CP045798.1"/>
</dbReference>
<keyword evidence="5 10" id="KW-0812">Transmembrane</keyword>
<dbReference type="InterPro" id="IPR003445">
    <property type="entry name" value="Cat_transpt"/>
</dbReference>
<keyword evidence="2" id="KW-0813">Transport</keyword>
<organism evidence="11 12">
    <name type="scientific">Thermanaerosceptrum fracticalcis</name>
    <dbReference type="NCBI Taxonomy" id="1712410"/>
    <lineage>
        <taxon>Bacteria</taxon>
        <taxon>Bacillati</taxon>
        <taxon>Bacillota</taxon>
        <taxon>Clostridia</taxon>
        <taxon>Eubacteriales</taxon>
        <taxon>Peptococcaceae</taxon>
        <taxon>Thermanaerosceptrum</taxon>
    </lineage>
</organism>
<dbReference type="EMBL" id="CP045798">
    <property type="protein sequence ID" value="QNB45264.1"/>
    <property type="molecule type" value="Genomic_DNA"/>
</dbReference>
<dbReference type="InterPro" id="IPR004772">
    <property type="entry name" value="TrkH"/>
</dbReference>
<dbReference type="PANTHER" id="PTHR32024">
    <property type="entry name" value="TRK SYSTEM POTASSIUM UPTAKE PROTEIN TRKG-RELATED"/>
    <property type="match status" value="1"/>
</dbReference>
<dbReference type="NCBIfam" id="TIGR00933">
    <property type="entry name" value="2a38"/>
    <property type="match status" value="1"/>
</dbReference>
<evidence type="ECO:0000256" key="4">
    <source>
        <dbReference type="ARBA" id="ARBA00022538"/>
    </source>
</evidence>
<dbReference type="OrthoDB" id="9810952at2"/>
<evidence type="ECO:0000256" key="9">
    <source>
        <dbReference type="ARBA" id="ARBA00023136"/>
    </source>
</evidence>
<accession>A0A7G6DZL0</accession>
<evidence type="ECO:0000256" key="7">
    <source>
        <dbReference type="ARBA" id="ARBA00022989"/>
    </source>
</evidence>
<feature type="transmembrane region" description="Helical" evidence="10">
    <location>
        <begin position="189"/>
        <end position="212"/>
    </location>
</feature>
<keyword evidence="6" id="KW-0630">Potassium</keyword>
<keyword evidence="4" id="KW-0633">Potassium transport</keyword>
<feature type="transmembrane region" description="Helical" evidence="10">
    <location>
        <begin position="227"/>
        <end position="246"/>
    </location>
</feature>
<keyword evidence="9 10" id="KW-0472">Membrane</keyword>
<dbReference type="GO" id="GO:0005886">
    <property type="term" value="C:plasma membrane"/>
    <property type="evidence" value="ECO:0007669"/>
    <property type="project" value="UniProtKB-SubCell"/>
</dbReference>
<dbReference type="AlphaFoldDB" id="A0A7G6DZL0"/>
<evidence type="ECO:0000256" key="5">
    <source>
        <dbReference type="ARBA" id="ARBA00022692"/>
    </source>
</evidence>
<evidence type="ECO:0000256" key="6">
    <source>
        <dbReference type="ARBA" id="ARBA00022958"/>
    </source>
</evidence>
<reference evidence="11 12" key="1">
    <citation type="journal article" date="2019" name="Front. Microbiol.">
        <title>Thermoanaerosceptrum fracticalcis gen. nov. sp. nov., a Novel Fumarate-Fermenting Microorganism From a Deep Fractured Carbonate Aquifer of the US Great Basin.</title>
        <authorList>
            <person name="Hamilton-Brehm S.D."/>
            <person name="Stewart L.E."/>
            <person name="Zavarin M."/>
            <person name="Caldwell M."/>
            <person name="Lawson P.A."/>
            <person name="Onstott T.C."/>
            <person name="Grzymski J."/>
            <person name="Neveux I."/>
            <person name="Lollar B.S."/>
            <person name="Russell C.E."/>
            <person name="Moser D.P."/>
        </authorList>
    </citation>
    <scope>NUCLEOTIDE SEQUENCE [LARGE SCALE GENOMIC DNA]</scope>
    <source>
        <strain evidence="11 12">DRI-13</strain>
    </source>
</reference>
<evidence type="ECO:0000313" key="12">
    <source>
        <dbReference type="Proteomes" id="UP000515847"/>
    </source>
</evidence>
<dbReference type="Pfam" id="PF02386">
    <property type="entry name" value="TrkH"/>
    <property type="match status" value="1"/>
</dbReference>
<dbReference type="PANTHER" id="PTHR32024:SF1">
    <property type="entry name" value="KTR SYSTEM POTASSIUM UPTAKE PROTEIN B"/>
    <property type="match status" value="1"/>
</dbReference>
<evidence type="ECO:0000256" key="8">
    <source>
        <dbReference type="ARBA" id="ARBA00023065"/>
    </source>
</evidence>
<feature type="transmembrane region" description="Helical" evidence="10">
    <location>
        <begin position="43"/>
        <end position="62"/>
    </location>
</feature>
<feature type="transmembrane region" description="Helical" evidence="10">
    <location>
        <begin position="349"/>
        <end position="369"/>
    </location>
</feature>
<feature type="transmembrane region" description="Helical" evidence="10">
    <location>
        <begin position="404"/>
        <end position="425"/>
    </location>
</feature>
<keyword evidence="8" id="KW-0406">Ion transport</keyword>
<sequence>MKNKTLELTPPQIISLGFIFIIGTGTILLALPLASRSGIGLSLIDALFTATSATAVTGLVVVDTGTYFNLFGQLVILFMIQIGGLGFMTITTLFALALGKRINLRERLIMQEALNKVDLEGVVKLTKYIIIFTFLTEGLAALVLTLYWAPLYGWGQALYYGLFHAISAFNNAGFDLFTTSMVRFRGDWLVNLVIMFLIITGGLGFTVIADIYNNGFKWREYSLHTKLVLVVTACLLVVGAAGVYVLEKENPDTLKNLPFHERLLASLFQGVVPRTAGFNSVMIGQLRSPTLFLMMILMFIGASPGSTGGGIKTTTFITIVLTVYYRILGREDTPVFNRRLPTDTIFKSLSVMVVGVLLVIVVAIMLLAIENKPLEPVLFETVSAFATVGLSTGITSQLTPAGKLLLTLMMFTGRVGPMTVAYAIVLRKTKTTIRMPEEKIIVG</sequence>
<feature type="transmembrane region" description="Helical" evidence="10">
    <location>
        <begin position="128"/>
        <end position="151"/>
    </location>
</feature>
<feature type="transmembrane region" description="Helical" evidence="10">
    <location>
        <begin position="12"/>
        <end position="31"/>
    </location>
</feature>
<proteinExistence type="predicted"/>
<evidence type="ECO:0000313" key="11">
    <source>
        <dbReference type="EMBL" id="QNB45264.1"/>
    </source>
</evidence>
<evidence type="ECO:0000256" key="1">
    <source>
        <dbReference type="ARBA" id="ARBA00004651"/>
    </source>
</evidence>
<feature type="transmembrane region" description="Helical" evidence="10">
    <location>
        <begin position="74"/>
        <end position="98"/>
    </location>
</feature>
<evidence type="ECO:0000256" key="10">
    <source>
        <dbReference type="SAM" id="Phobius"/>
    </source>
</evidence>
<name>A0A7G6DZL0_THEFR</name>
<dbReference type="KEGG" id="tfr:BR63_02390"/>
<gene>
    <name evidence="11" type="ORF">BR63_02390</name>
</gene>
<feature type="transmembrane region" description="Helical" evidence="10">
    <location>
        <begin position="157"/>
        <end position="177"/>
    </location>
</feature>
<comment type="subcellular location">
    <subcellularLocation>
        <location evidence="1">Cell membrane</location>
        <topology evidence="1">Multi-pass membrane protein</topology>
    </subcellularLocation>
</comment>
<dbReference type="Proteomes" id="UP000515847">
    <property type="component" value="Chromosome"/>
</dbReference>
<protein>
    <submittedName>
        <fullName evidence="11">Trk family potassium uptake protein</fullName>
    </submittedName>
</protein>
<evidence type="ECO:0000256" key="3">
    <source>
        <dbReference type="ARBA" id="ARBA00022475"/>
    </source>
</evidence>
<keyword evidence="7 10" id="KW-1133">Transmembrane helix</keyword>
<feature type="transmembrane region" description="Helical" evidence="10">
    <location>
        <begin position="286"/>
        <end position="303"/>
    </location>
</feature>
<evidence type="ECO:0000256" key="2">
    <source>
        <dbReference type="ARBA" id="ARBA00022448"/>
    </source>
</evidence>